<keyword evidence="1" id="KW-1133">Transmembrane helix</keyword>
<organism evidence="2 3">
    <name type="scientific">Anabaenopsis elenkinii CCIBt3563</name>
    <dbReference type="NCBI Taxonomy" id="2779889"/>
    <lineage>
        <taxon>Bacteria</taxon>
        <taxon>Bacillati</taxon>
        <taxon>Cyanobacteriota</taxon>
        <taxon>Cyanophyceae</taxon>
        <taxon>Nostocales</taxon>
        <taxon>Nodulariaceae</taxon>
        <taxon>Anabaenopsis</taxon>
    </lineage>
</organism>
<keyword evidence="1" id="KW-0472">Membrane</keyword>
<dbReference type="Proteomes" id="UP000593846">
    <property type="component" value="Chromosome"/>
</dbReference>
<accession>A0A7S6RC42</accession>
<sequence>MVTIVVLMNTLMSLLLLYIAWRVWKLKQWIGNIADQLNTYEHNAHVLLYQAPEKIDISQEKIYSLRQRNQKLQVQIQQVRQIISLLLLLKGFWGRYFGGIRLTLSNKVKILN</sequence>
<evidence type="ECO:0000313" key="2">
    <source>
        <dbReference type="EMBL" id="QOV22207.1"/>
    </source>
</evidence>
<keyword evidence="1" id="KW-0812">Transmembrane</keyword>
<protein>
    <submittedName>
        <fullName evidence="2">Uncharacterized protein</fullName>
    </submittedName>
</protein>
<feature type="transmembrane region" description="Helical" evidence="1">
    <location>
        <begin position="6"/>
        <end position="24"/>
    </location>
</feature>
<dbReference type="AlphaFoldDB" id="A0A7S6RC42"/>
<reference evidence="3" key="1">
    <citation type="submission" date="2020-10" db="EMBL/GenBank/DDBJ databases">
        <title>Genome-based taxonomic classification of the species Anabaenopsis elenkinii.</title>
        <authorList>
            <person name="Delbaje E."/>
            <person name="Andreote A.P.D."/>
            <person name="Pellegrinetti T.A."/>
            <person name="Cruz R.B."/>
            <person name="Branco L.H.Z."/>
            <person name="Fiore M.F."/>
        </authorList>
    </citation>
    <scope>NUCLEOTIDE SEQUENCE [LARGE SCALE GENOMIC DNA]</scope>
    <source>
        <strain evidence="3">CCIBt3563</strain>
    </source>
</reference>
<gene>
    <name evidence="2" type="ORF">IM676_16195</name>
</gene>
<proteinExistence type="predicted"/>
<dbReference type="EMBL" id="CP063311">
    <property type="protein sequence ID" value="QOV22207.1"/>
    <property type="molecule type" value="Genomic_DNA"/>
</dbReference>
<keyword evidence="3" id="KW-1185">Reference proteome</keyword>
<evidence type="ECO:0000256" key="1">
    <source>
        <dbReference type="SAM" id="Phobius"/>
    </source>
</evidence>
<evidence type="ECO:0000313" key="3">
    <source>
        <dbReference type="Proteomes" id="UP000593846"/>
    </source>
</evidence>
<dbReference type="KEGG" id="aee:IM676_16195"/>
<name>A0A7S6RC42_9CYAN</name>